<keyword evidence="5" id="KW-1185">Reference proteome</keyword>
<dbReference type="EMBL" id="BSEJ01000002">
    <property type="protein sequence ID" value="GLJ60694.1"/>
    <property type="molecule type" value="Genomic_DNA"/>
</dbReference>
<evidence type="ECO:0000256" key="2">
    <source>
        <dbReference type="SAM" id="Phobius"/>
    </source>
</evidence>
<feature type="transmembrane region" description="Helical" evidence="2">
    <location>
        <begin position="92"/>
        <end position="111"/>
    </location>
</feature>
<feature type="domain" description="EamA" evidence="3">
    <location>
        <begin position="144"/>
        <end position="277"/>
    </location>
</feature>
<keyword evidence="2" id="KW-0812">Transmembrane</keyword>
<feature type="transmembrane region" description="Helical" evidence="2">
    <location>
        <begin position="231"/>
        <end position="252"/>
    </location>
</feature>
<dbReference type="AlphaFoldDB" id="A0A9W6H2A8"/>
<protein>
    <submittedName>
        <fullName evidence="4">Multidrug transporter</fullName>
    </submittedName>
</protein>
<dbReference type="InterPro" id="IPR000620">
    <property type="entry name" value="EamA_dom"/>
</dbReference>
<evidence type="ECO:0000256" key="1">
    <source>
        <dbReference type="ARBA" id="ARBA00007362"/>
    </source>
</evidence>
<reference evidence="4" key="1">
    <citation type="journal article" date="2014" name="Int. J. Syst. Evol. Microbiol.">
        <title>Complete genome sequence of Corynebacterium casei LMG S-19264T (=DSM 44701T), isolated from a smear-ripened cheese.</title>
        <authorList>
            <consortium name="US DOE Joint Genome Institute (JGI-PGF)"/>
            <person name="Walter F."/>
            <person name="Albersmeier A."/>
            <person name="Kalinowski J."/>
            <person name="Ruckert C."/>
        </authorList>
    </citation>
    <scope>NUCLEOTIDE SEQUENCE</scope>
    <source>
        <strain evidence="4">VKM Ac-1020</strain>
    </source>
</reference>
<feature type="transmembrane region" description="Helical" evidence="2">
    <location>
        <begin position="63"/>
        <end position="80"/>
    </location>
</feature>
<evidence type="ECO:0000313" key="5">
    <source>
        <dbReference type="Proteomes" id="UP001142462"/>
    </source>
</evidence>
<sequence>MLTLPFAIAAAVSYGLSDYVGGRASGRIDARVVALISQACAAVLAVLLVVSPVGQGALTGADVLWGAGAGLGSAIGNVLIYRGIATSSVTSVAPMSGVVAVTIPVVVGVAFGGLPTPLQTAGLIAVVPAIWLVAAGGRSAVDRRGLLIGAGAGAGFGTQFTCLGQTSEAAGLVPLAVGQGVSVALLTVLAVGVLRTGGPLPRRAVGMAAVAGVLAGVATVSYQVAAQLGDLAIAAAVTSLYPAVTVVAAAIVTRRWWTRTEGIGLALCTLALVLIST</sequence>
<dbReference type="GO" id="GO:0016020">
    <property type="term" value="C:membrane"/>
    <property type="evidence" value="ECO:0007669"/>
    <property type="project" value="InterPro"/>
</dbReference>
<keyword evidence="2" id="KW-1133">Transmembrane helix</keyword>
<dbReference type="RefSeq" id="WP_271172398.1">
    <property type="nucleotide sequence ID" value="NZ_BSEJ01000002.1"/>
</dbReference>
<comment type="caution">
    <text evidence="4">The sequence shown here is derived from an EMBL/GenBank/DDBJ whole genome shotgun (WGS) entry which is preliminary data.</text>
</comment>
<feature type="transmembrane region" description="Helical" evidence="2">
    <location>
        <begin position="32"/>
        <end position="51"/>
    </location>
</feature>
<evidence type="ECO:0000313" key="4">
    <source>
        <dbReference type="EMBL" id="GLJ60694.1"/>
    </source>
</evidence>
<gene>
    <name evidence="4" type="ORF">GCM10017576_08230</name>
</gene>
<dbReference type="SUPFAM" id="SSF103481">
    <property type="entry name" value="Multidrug resistance efflux transporter EmrE"/>
    <property type="match status" value="1"/>
</dbReference>
<name>A0A9W6H2A8_9MICO</name>
<feature type="transmembrane region" description="Helical" evidence="2">
    <location>
        <begin position="117"/>
        <end position="134"/>
    </location>
</feature>
<proteinExistence type="inferred from homology"/>
<organism evidence="4 5">
    <name type="scientific">Microbacterium barkeri</name>
    <dbReference type="NCBI Taxonomy" id="33917"/>
    <lineage>
        <taxon>Bacteria</taxon>
        <taxon>Bacillati</taxon>
        <taxon>Actinomycetota</taxon>
        <taxon>Actinomycetes</taxon>
        <taxon>Micrococcales</taxon>
        <taxon>Microbacteriaceae</taxon>
        <taxon>Microbacterium</taxon>
    </lineage>
</organism>
<feature type="transmembrane region" description="Helical" evidence="2">
    <location>
        <begin position="205"/>
        <end position="225"/>
    </location>
</feature>
<evidence type="ECO:0000259" key="3">
    <source>
        <dbReference type="Pfam" id="PF00892"/>
    </source>
</evidence>
<feature type="transmembrane region" description="Helical" evidence="2">
    <location>
        <begin position="146"/>
        <end position="166"/>
    </location>
</feature>
<feature type="transmembrane region" description="Helical" evidence="2">
    <location>
        <begin position="172"/>
        <end position="193"/>
    </location>
</feature>
<comment type="similarity">
    <text evidence="1">Belongs to the EamA transporter family.</text>
</comment>
<dbReference type="Pfam" id="PF00892">
    <property type="entry name" value="EamA"/>
    <property type="match status" value="1"/>
</dbReference>
<dbReference type="InterPro" id="IPR037185">
    <property type="entry name" value="EmrE-like"/>
</dbReference>
<keyword evidence="2" id="KW-0472">Membrane</keyword>
<accession>A0A9W6H2A8</accession>
<reference evidence="4" key="2">
    <citation type="submission" date="2023-01" db="EMBL/GenBank/DDBJ databases">
        <authorList>
            <person name="Sun Q."/>
            <person name="Evtushenko L."/>
        </authorList>
    </citation>
    <scope>NUCLEOTIDE SEQUENCE</scope>
    <source>
        <strain evidence="4">VKM Ac-1020</strain>
    </source>
</reference>
<dbReference type="Proteomes" id="UP001142462">
    <property type="component" value="Unassembled WGS sequence"/>
</dbReference>